<dbReference type="Pfam" id="PF19520">
    <property type="entry name" value="Dpp_8_9_N"/>
    <property type="match status" value="1"/>
</dbReference>
<dbReference type="InterPro" id="IPR050278">
    <property type="entry name" value="Serine_Prot_S9B/DPPIV"/>
</dbReference>
<accession>A0AA40G3F9</accession>
<dbReference type="GO" id="GO:0008236">
    <property type="term" value="F:serine-type peptidase activity"/>
    <property type="evidence" value="ECO:0007669"/>
    <property type="project" value="UniProtKB-KW"/>
</dbReference>
<feature type="domain" description="Dipeptidylpeptidase IV N-terminal" evidence="5">
    <location>
        <begin position="172"/>
        <end position="541"/>
    </location>
</feature>
<keyword evidence="4" id="KW-0720">Serine protease</keyword>
<dbReference type="InterPro" id="IPR045785">
    <property type="entry name" value="Dpp_8/9_N"/>
</dbReference>
<protein>
    <recommendedName>
        <fullName evidence="9">Dipeptidyl peptidase 9</fullName>
    </recommendedName>
</protein>
<keyword evidence="3" id="KW-0378">Hydrolase</keyword>
<evidence type="ECO:0000259" key="6">
    <source>
        <dbReference type="Pfam" id="PF19520"/>
    </source>
</evidence>
<dbReference type="GO" id="GO:0008239">
    <property type="term" value="F:dipeptidyl-peptidase activity"/>
    <property type="evidence" value="ECO:0007669"/>
    <property type="project" value="TreeGrafter"/>
</dbReference>
<proteinExistence type="inferred from homology"/>
<evidence type="ECO:0008006" key="9">
    <source>
        <dbReference type="Google" id="ProtNLM"/>
    </source>
</evidence>
<comment type="similarity">
    <text evidence="1">Belongs to the peptidase S9B family. DPPIV subfamily.</text>
</comment>
<evidence type="ECO:0000256" key="3">
    <source>
        <dbReference type="ARBA" id="ARBA00022801"/>
    </source>
</evidence>
<dbReference type="GO" id="GO:0006508">
    <property type="term" value="P:proteolysis"/>
    <property type="evidence" value="ECO:0007669"/>
    <property type="project" value="UniProtKB-KW"/>
</dbReference>
<evidence type="ECO:0000256" key="1">
    <source>
        <dbReference type="ARBA" id="ARBA00010036"/>
    </source>
</evidence>
<dbReference type="Proteomes" id="UP001177670">
    <property type="component" value="Unassembled WGS sequence"/>
</dbReference>
<dbReference type="PANTHER" id="PTHR11731:SF193">
    <property type="entry name" value="DIPEPTIDYL PEPTIDASE 9"/>
    <property type="match status" value="1"/>
</dbReference>
<feature type="domain" description="Dipeptidyl peptidase 8 /9 ,N-terminal" evidence="6">
    <location>
        <begin position="11"/>
        <end position="122"/>
    </location>
</feature>
<organism evidence="7 8">
    <name type="scientific">Melipona bicolor</name>
    <dbReference type="NCBI Taxonomy" id="60889"/>
    <lineage>
        <taxon>Eukaryota</taxon>
        <taxon>Metazoa</taxon>
        <taxon>Ecdysozoa</taxon>
        <taxon>Arthropoda</taxon>
        <taxon>Hexapoda</taxon>
        <taxon>Insecta</taxon>
        <taxon>Pterygota</taxon>
        <taxon>Neoptera</taxon>
        <taxon>Endopterygota</taxon>
        <taxon>Hymenoptera</taxon>
        <taxon>Apocrita</taxon>
        <taxon>Aculeata</taxon>
        <taxon>Apoidea</taxon>
        <taxon>Anthophila</taxon>
        <taxon>Apidae</taxon>
        <taxon>Melipona</taxon>
    </lineage>
</organism>
<keyword evidence="8" id="KW-1185">Reference proteome</keyword>
<gene>
    <name evidence="7" type="ORF">K0M31_018443</name>
</gene>
<evidence type="ECO:0000313" key="7">
    <source>
        <dbReference type="EMBL" id="KAK1130307.1"/>
    </source>
</evidence>
<dbReference type="Gene3D" id="2.140.10.30">
    <property type="entry name" value="Dipeptidylpeptidase IV, N-terminal domain"/>
    <property type="match status" value="1"/>
</dbReference>
<keyword evidence="2" id="KW-0645">Protease</keyword>
<dbReference type="InterPro" id="IPR029058">
    <property type="entry name" value="AB_hydrolase_fold"/>
</dbReference>
<sequence length="636" mass="72327">METCNEGGDQTLTDIAISQKSWSELRGVVSDLRRKLSGVSVGSVPGSITFRSLPDGRTRIYFLSSPSNGWETTLLFVDIAHSDHANGYRLHWQPIIEANFQTVSSTKRLSREEQLLWERKRLATWGITSYEIHLDSGKLVFPAASSLYQCIDTGFMAGPLFPSEIRMSTPGAKLCPQICPWNNALIAHTCSGDLYLSHSITGSSVRLTHARKGARNLANDPLTAGTPSYVMQEEFTRYTGYWWQPNSNDGIYRIVYEEIDESDVKIFCFPSTSNSEDIDEFRFPRAGTPNAGSNLKMIQFRLTETLQIVDIQILDLQYPLYFMFPWMEYMVRVGWTPDAQYVWVQLLDRKQQRLELILLSIDNFCKPPPNVYNSENHFSPSSASVQVIYSEQSSIWINVNDLLYFLPSDDPTEVKFIWGSEESDFRHLYLITSSIAGLNNEVEEPLDKMDSSFLQPRVTSKVALTQGDWEVLGKKLWVDELNSIVYFCGLREGPLEQHVYAVSLRRPLEVRLLTRPGYSHNSIYFNKECTMLVTVYSSIKTLPTCQVFKISQSDWTVESISLTPVGYLLEPSALESELFAPEIYTHKISSNDTLYSMIFKPHNFQNGVKYPTILNVYGGPEVQLVSNTFKVSVLKI</sequence>
<dbReference type="SUPFAM" id="SSF82171">
    <property type="entry name" value="DPP6 N-terminal domain-like"/>
    <property type="match status" value="1"/>
</dbReference>
<dbReference type="PANTHER" id="PTHR11731">
    <property type="entry name" value="PROTEASE FAMILY S9B,C DIPEPTIDYL-PEPTIDASE IV-RELATED"/>
    <property type="match status" value="1"/>
</dbReference>
<evidence type="ECO:0000313" key="8">
    <source>
        <dbReference type="Proteomes" id="UP001177670"/>
    </source>
</evidence>
<dbReference type="EMBL" id="JAHYIQ010000007">
    <property type="protein sequence ID" value="KAK1130307.1"/>
    <property type="molecule type" value="Genomic_DNA"/>
</dbReference>
<dbReference type="AlphaFoldDB" id="A0AA40G3F9"/>
<evidence type="ECO:0000259" key="5">
    <source>
        <dbReference type="Pfam" id="PF00930"/>
    </source>
</evidence>
<comment type="caution">
    <text evidence="7">The sequence shown here is derived from an EMBL/GenBank/DDBJ whole genome shotgun (WGS) entry which is preliminary data.</text>
</comment>
<evidence type="ECO:0000256" key="4">
    <source>
        <dbReference type="ARBA" id="ARBA00022825"/>
    </source>
</evidence>
<reference evidence="7" key="1">
    <citation type="submission" date="2021-10" db="EMBL/GenBank/DDBJ databases">
        <title>Melipona bicolor Genome sequencing and assembly.</title>
        <authorList>
            <person name="Araujo N.S."/>
            <person name="Arias M.C."/>
        </authorList>
    </citation>
    <scope>NUCLEOTIDE SEQUENCE</scope>
    <source>
        <strain evidence="7">USP_2M_L1-L4_2017</strain>
        <tissue evidence="7">Whole body</tissue>
    </source>
</reference>
<dbReference type="Pfam" id="PF00930">
    <property type="entry name" value="DPPIV_N"/>
    <property type="match status" value="1"/>
</dbReference>
<name>A0AA40G3F9_9HYME</name>
<dbReference type="InterPro" id="IPR002469">
    <property type="entry name" value="Peptidase_S9B_N"/>
</dbReference>
<evidence type="ECO:0000256" key="2">
    <source>
        <dbReference type="ARBA" id="ARBA00022670"/>
    </source>
</evidence>
<dbReference type="SUPFAM" id="SSF53474">
    <property type="entry name" value="alpha/beta-Hydrolases"/>
    <property type="match status" value="1"/>
</dbReference>